<evidence type="ECO:0000256" key="5">
    <source>
        <dbReference type="ARBA" id="ARBA00022989"/>
    </source>
</evidence>
<dbReference type="InterPro" id="IPR029569">
    <property type="entry name" value="CALHM"/>
</dbReference>
<dbReference type="PANTHER" id="PTHR32261:SF1">
    <property type="entry name" value="CALCIUM HOMEOSTASIS MODULATOR PROTEIN"/>
    <property type="match status" value="1"/>
</dbReference>
<evidence type="ECO:0000256" key="8">
    <source>
        <dbReference type="ARBA" id="ARBA00023303"/>
    </source>
</evidence>
<dbReference type="GO" id="GO:0005886">
    <property type="term" value="C:plasma membrane"/>
    <property type="evidence" value="ECO:0007669"/>
    <property type="project" value="TreeGrafter"/>
</dbReference>
<sequence>YLLFQTVLFFNYLKKLFEPAGSAFVAFLFWIIFQYVFKMDFKCPCDPKENIHVCAVYMTCPAISLFILVMIIDKHIRSIFCRNGTGKTYKCIIILMSFIKAFSVANLWIITVLMDGDWYVCLTTTNYDLPPYEQIFCKLKKNPAEAAEIRVKKSLSRVSTFTLNSQCGVALSFLSEEKENKWWTKYTSQVLE</sequence>
<evidence type="ECO:0000256" key="6">
    <source>
        <dbReference type="ARBA" id="ARBA00023065"/>
    </source>
</evidence>
<feature type="transmembrane region" description="Helical" evidence="9">
    <location>
        <begin position="49"/>
        <end position="72"/>
    </location>
</feature>
<accession>A0A673HYP0</accession>
<evidence type="ECO:0000256" key="1">
    <source>
        <dbReference type="ARBA" id="ARBA00004141"/>
    </source>
</evidence>
<keyword evidence="3" id="KW-0813">Transport</keyword>
<keyword evidence="5 9" id="KW-1133">Transmembrane helix</keyword>
<organism evidence="10 11">
    <name type="scientific">Sinocyclocheilus rhinocerous</name>
    <dbReference type="NCBI Taxonomy" id="307959"/>
    <lineage>
        <taxon>Eukaryota</taxon>
        <taxon>Metazoa</taxon>
        <taxon>Chordata</taxon>
        <taxon>Craniata</taxon>
        <taxon>Vertebrata</taxon>
        <taxon>Euteleostomi</taxon>
        <taxon>Actinopterygii</taxon>
        <taxon>Neopterygii</taxon>
        <taxon>Teleostei</taxon>
        <taxon>Ostariophysi</taxon>
        <taxon>Cypriniformes</taxon>
        <taxon>Cyprinidae</taxon>
        <taxon>Cyprininae</taxon>
        <taxon>Sinocyclocheilus</taxon>
    </lineage>
</organism>
<evidence type="ECO:0000256" key="2">
    <source>
        <dbReference type="ARBA" id="ARBA00008497"/>
    </source>
</evidence>
<evidence type="ECO:0000256" key="7">
    <source>
        <dbReference type="ARBA" id="ARBA00023136"/>
    </source>
</evidence>
<dbReference type="Ensembl" id="ENSSRHT00000032648.1">
    <property type="protein sequence ID" value="ENSSRHP00000031725.1"/>
    <property type="gene ID" value="ENSSRHG00000016373.1"/>
</dbReference>
<keyword evidence="6" id="KW-0406">Ion transport</keyword>
<evidence type="ECO:0000313" key="11">
    <source>
        <dbReference type="Proteomes" id="UP000472270"/>
    </source>
</evidence>
<dbReference type="GO" id="GO:1904669">
    <property type="term" value="P:ATP export"/>
    <property type="evidence" value="ECO:0007669"/>
    <property type="project" value="UniProtKB-ARBA"/>
</dbReference>
<evidence type="ECO:0000256" key="4">
    <source>
        <dbReference type="ARBA" id="ARBA00022692"/>
    </source>
</evidence>
<dbReference type="PANTHER" id="PTHR32261">
    <property type="entry name" value="CALCIUM HOMEOSTASIS MODULATOR PROTEIN"/>
    <property type="match status" value="1"/>
</dbReference>
<comment type="subcellular location">
    <subcellularLocation>
        <location evidence="1">Membrane</location>
        <topology evidence="1">Multi-pass membrane protein</topology>
    </subcellularLocation>
</comment>
<evidence type="ECO:0000256" key="9">
    <source>
        <dbReference type="SAM" id="Phobius"/>
    </source>
</evidence>
<keyword evidence="7 9" id="KW-0472">Membrane</keyword>
<dbReference type="Proteomes" id="UP000472270">
    <property type="component" value="Unassembled WGS sequence"/>
</dbReference>
<keyword evidence="4 9" id="KW-0812">Transmembrane</keyword>
<evidence type="ECO:0000313" key="10">
    <source>
        <dbReference type="Ensembl" id="ENSSRHP00000031725.1"/>
    </source>
</evidence>
<proteinExistence type="inferred from homology"/>
<name>A0A673HYP0_9TELE</name>
<keyword evidence="8" id="KW-0407">Ion channel</keyword>
<evidence type="ECO:0000256" key="3">
    <source>
        <dbReference type="ARBA" id="ARBA00022448"/>
    </source>
</evidence>
<keyword evidence="11" id="KW-1185">Reference proteome</keyword>
<feature type="transmembrane region" description="Helical" evidence="9">
    <location>
        <begin position="20"/>
        <end position="37"/>
    </location>
</feature>
<dbReference type="GO" id="GO:0005261">
    <property type="term" value="F:monoatomic cation channel activity"/>
    <property type="evidence" value="ECO:0007669"/>
    <property type="project" value="TreeGrafter"/>
</dbReference>
<reference evidence="10" key="1">
    <citation type="submission" date="2025-08" db="UniProtKB">
        <authorList>
            <consortium name="Ensembl"/>
        </authorList>
    </citation>
    <scope>IDENTIFICATION</scope>
</reference>
<protein>
    <submittedName>
        <fullName evidence="10">Uncharacterized protein</fullName>
    </submittedName>
</protein>
<dbReference type="Pfam" id="PF14798">
    <property type="entry name" value="Ca_hom_mod"/>
    <property type="match status" value="1"/>
</dbReference>
<feature type="transmembrane region" description="Helical" evidence="9">
    <location>
        <begin position="92"/>
        <end position="113"/>
    </location>
</feature>
<comment type="similarity">
    <text evidence="2">Belongs to the CALHM family.</text>
</comment>
<dbReference type="AlphaFoldDB" id="A0A673HYP0"/>
<reference evidence="10" key="2">
    <citation type="submission" date="2025-09" db="UniProtKB">
        <authorList>
            <consortium name="Ensembl"/>
        </authorList>
    </citation>
    <scope>IDENTIFICATION</scope>
</reference>